<evidence type="ECO:0000259" key="1">
    <source>
        <dbReference type="PROSITE" id="PS50853"/>
    </source>
</evidence>
<proteinExistence type="predicted"/>
<dbReference type="SUPFAM" id="SSF63829">
    <property type="entry name" value="Calcium-dependent phosphotriesterase"/>
    <property type="match status" value="1"/>
</dbReference>
<dbReference type="Proteomes" id="UP001499852">
    <property type="component" value="Unassembled WGS sequence"/>
</dbReference>
<gene>
    <name evidence="2" type="ORF">GCM10023213_48240</name>
</gene>
<dbReference type="PROSITE" id="PS50853">
    <property type="entry name" value="FN3"/>
    <property type="match status" value="1"/>
</dbReference>
<keyword evidence="3" id="KW-1185">Reference proteome</keyword>
<name>A0ABP9PPG9_9BACT</name>
<sequence length="1048" mass="111305">MIHKRITRLNANGTPDESFDPGTGLNGAGQAVAVLPTGQIIVGGHFTEVGGLERAHVAILEEDGRLAEMRADADGPVHFLLAQTDGRVLVGGDFSEIQDVQRQHLVRLKEDLVLEAAFDPSLDGPAYAGALQADGAIYIGGDFSMARGDAYSHLVRLYNQEATGGLEVQNSSRVTWKRSGARGEATQVTFELSTDAGATWTALPGTPVRTQGDWDLSGLTLSGSGHVRARAFPGDGRSGWVDEEVLAFNFVPEIQVMVGETVLPSGVLTVQDFGSVPVGAVATVKFTVRNVGLLPLELTGTPNLVAITEATDGSGWSVVQPFGPEDDAVIQPRQFVEFTVQFAPGSEWNKTAKLTLPNNDSDEGGYQIRLAGFAEPGPGSRDFTFQPQVNGEVFALASGSQQVLAGGKFTTVNARAYKFWSRLTHGDALVDAPANLGTRVSMAAMLPDGRMMVVRDGSATTSRLMRLLPDGKTDSSFKSPIPNTGMIMNMVVQADGAVILGGAFTVKVGAENIAAPVRLRPDGTLDVTWRPTAAWRVNGMALQADGKLILSGQFYFVRGEFGTGTVIKRVIRLHESGVLDATFNEQLPAGTFSSQGGLVSVTADDKILVHAVENTIAGTGAMLHRLNANGTLDSGWTPFAARGIRTLVQQADGGIILSYTQNGDRLVRLLPNGTVDTSFVPLLTNLKVNAVGLSPDGQVYIGGDFMLNGKMQGLARLINQKTASSQFSVLDRERVQWLRGGTAPEAQDVALHLSENLGQTWTYLGRAQRTSGGWLHAALDLPTAGLLRATARTVGGYGCGSSGLMEVRQEFRDLHAPDLKLTQADTTIAPGGNIQFLPTLPGRSGELVLTVENAGKHDPSRPNPLLLQTLTVRTTSSNKPGAALDWQLASSPTDISLAPGEKVSLVIRFTPSAIGYSTGQLVITSNVPGAKKTCTYTLRGSGIAQPVATTQAANSITATVAKLRGLVKPNHDVAKAWFEYKRTNASDWIRVPTTEFTTSGFTSVQVEQVLSGLLPGTAYHYRVGVYNSFNTVSSPVYGVISGFTTLPF</sequence>
<reference evidence="3" key="1">
    <citation type="journal article" date="2019" name="Int. J. Syst. Evol. Microbiol.">
        <title>The Global Catalogue of Microorganisms (GCM) 10K type strain sequencing project: providing services to taxonomists for standard genome sequencing and annotation.</title>
        <authorList>
            <consortium name="The Broad Institute Genomics Platform"/>
            <consortium name="The Broad Institute Genome Sequencing Center for Infectious Disease"/>
            <person name="Wu L."/>
            <person name="Ma J."/>
        </authorList>
    </citation>
    <scope>NUCLEOTIDE SEQUENCE [LARGE SCALE GENOMIC DNA]</scope>
    <source>
        <strain evidence="3">JCM 18053</strain>
    </source>
</reference>
<dbReference type="CDD" id="cd00063">
    <property type="entry name" value="FN3"/>
    <property type="match status" value="1"/>
</dbReference>
<dbReference type="Gene3D" id="2.80.10.50">
    <property type="match status" value="3"/>
</dbReference>
<dbReference type="InterPro" id="IPR013431">
    <property type="entry name" value="Delta_60_rpt"/>
</dbReference>
<comment type="caution">
    <text evidence="2">The sequence shown here is derived from an EMBL/GenBank/DDBJ whole genome shotgun (WGS) entry which is preliminary data.</text>
</comment>
<organism evidence="2 3">
    <name type="scientific">Prosthecobacter algae</name>
    <dbReference type="NCBI Taxonomy" id="1144682"/>
    <lineage>
        <taxon>Bacteria</taxon>
        <taxon>Pseudomonadati</taxon>
        <taxon>Verrucomicrobiota</taxon>
        <taxon>Verrucomicrobiia</taxon>
        <taxon>Verrucomicrobiales</taxon>
        <taxon>Verrucomicrobiaceae</taxon>
        <taxon>Prosthecobacter</taxon>
    </lineage>
</organism>
<dbReference type="Gene3D" id="2.60.40.10">
    <property type="entry name" value="Immunoglobulins"/>
    <property type="match status" value="2"/>
</dbReference>
<dbReference type="NCBIfam" id="NF012200">
    <property type="entry name" value="choice_anch_D"/>
    <property type="match status" value="1"/>
</dbReference>
<protein>
    <recommendedName>
        <fullName evidence="1">Fibronectin type-III domain-containing protein</fullName>
    </recommendedName>
</protein>
<accession>A0ABP9PPG9</accession>
<dbReference type="Pfam" id="PF17164">
    <property type="entry name" value="DUF5122"/>
    <property type="match status" value="6"/>
</dbReference>
<evidence type="ECO:0000313" key="3">
    <source>
        <dbReference type="Proteomes" id="UP001499852"/>
    </source>
</evidence>
<evidence type="ECO:0000313" key="2">
    <source>
        <dbReference type="EMBL" id="GAA5149922.1"/>
    </source>
</evidence>
<dbReference type="InterPro" id="IPR003961">
    <property type="entry name" value="FN3_dom"/>
</dbReference>
<dbReference type="RefSeq" id="WP_345738989.1">
    <property type="nucleotide sequence ID" value="NZ_BAABIA010000016.1"/>
</dbReference>
<dbReference type="NCBIfam" id="TIGR02608">
    <property type="entry name" value="delta_60_rpt"/>
    <property type="match status" value="3"/>
</dbReference>
<feature type="domain" description="Fibronectin type-III" evidence="1">
    <location>
        <begin position="942"/>
        <end position="1048"/>
    </location>
</feature>
<dbReference type="EMBL" id="BAABIA010000016">
    <property type="protein sequence ID" value="GAA5149922.1"/>
    <property type="molecule type" value="Genomic_DNA"/>
</dbReference>
<dbReference type="InterPro" id="IPR013783">
    <property type="entry name" value="Ig-like_fold"/>
</dbReference>